<evidence type="ECO:0000313" key="1">
    <source>
        <dbReference type="EMBL" id="TXC92940.1"/>
    </source>
</evidence>
<dbReference type="OrthoDB" id="2933402at2"/>
<dbReference type="GO" id="GO:0043937">
    <property type="term" value="P:regulation of sporulation"/>
    <property type="evidence" value="ECO:0007669"/>
    <property type="project" value="InterPro"/>
</dbReference>
<name>A0A5C6W916_9BACI</name>
<dbReference type="EMBL" id="VOQF01000001">
    <property type="protein sequence ID" value="TXC92940.1"/>
    <property type="molecule type" value="Genomic_DNA"/>
</dbReference>
<dbReference type="Proteomes" id="UP000321363">
    <property type="component" value="Unassembled WGS sequence"/>
</dbReference>
<evidence type="ECO:0000313" key="2">
    <source>
        <dbReference type="Proteomes" id="UP000321363"/>
    </source>
</evidence>
<dbReference type="InterPro" id="IPR036638">
    <property type="entry name" value="HLH_DNA-bd_sf"/>
</dbReference>
<protein>
    <submittedName>
        <fullName evidence="1">Aspartyl-phosphate phosphatase Spo0E family protein</fullName>
    </submittedName>
</protein>
<dbReference type="SUPFAM" id="SSF140500">
    <property type="entry name" value="BAS1536-like"/>
    <property type="match status" value="1"/>
</dbReference>
<dbReference type="Pfam" id="PF09388">
    <property type="entry name" value="SpoOE-like"/>
    <property type="match status" value="1"/>
</dbReference>
<dbReference type="InterPro" id="IPR037208">
    <property type="entry name" value="Spo0E-like_sf"/>
</dbReference>
<proteinExistence type="predicted"/>
<sequence length="68" mass="7806">MNSTISKYSTNKTELINKINFHKHELIAVGKSLGLNHPLTISQSQKLDQLIYQYQRIMTISSEDNLSK</sequence>
<comment type="caution">
    <text evidence="1">The sequence shown here is derived from an EMBL/GenBank/DDBJ whole genome shotgun (WGS) entry which is preliminary data.</text>
</comment>
<reference evidence="1 2" key="1">
    <citation type="journal article" date="2005" name="Int. J. Syst. Evol. Microbiol.">
        <title>Bacillus litoralis sp. nov., isolated from a tidal flat of the Yellow Sea in Korea.</title>
        <authorList>
            <person name="Yoon J.H."/>
            <person name="Oh T.K."/>
        </authorList>
    </citation>
    <scope>NUCLEOTIDE SEQUENCE [LARGE SCALE GENOMIC DNA]</scope>
    <source>
        <strain evidence="1 2">SW-211</strain>
    </source>
</reference>
<dbReference type="AlphaFoldDB" id="A0A5C6W916"/>
<keyword evidence="2" id="KW-1185">Reference proteome</keyword>
<dbReference type="GO" id="GO:0046983">
    <property type="term" value="F:protein dimerization activity"/>
    <property type="evidence" value="ECO:0007669"/>
    <property type="project" value="InterPro"/>
</dbReference>
<organism evidence="1 2">
    <name type="scientific">Metabacillus litoralis</name>
    <dbReference type="NCBI Taxonomy" id="152268"/>
    <lineage>
        <taxon>Bacteria</taxon>
        <taxon>Bacillati</taxon>
        <taxon>Bacillota</taxon>
        <taxon>Bacilli</taxon>
        <taxon>Bacillales</taxon>
        <taxon>Bacillaceae</taxon>
        <taxon>Metabacillus</taxon>
    </lineage>
</organism>
<dbReference type="RefSeq" id="WP_146945802.1">
    <property type="nucleotide sequence ID" value="NZ_VOQF01000001.1"/>
</dbReference>
<dbReference type="Gene3D" id="4.10.280.10">
    <property type="entry name" value="Helix-loop-helix DNA-binding domain"/>
    <property type="match status" value="1"/>
</dbReference>
<accession>A0A5C6W916</accession>
<dbReference type="InterPro" id="IPR018540">
    <property type="entry name" value="Spo0E-like"/>
</dbReference>
<gene>
    <name evidence="1" type="ORF">FS935_01740</name>
</gene>